<comment type="subcellular location">
    <subcellularLocation>
        <location evidence="1 11">Cytoplasm</location>
    </subcellularLocation>
</comment>
<keyword evidence="14" id="KW-1185">Reference proteome</keyword>
<evidence type="ECO:0000256" key="8">
    <source>
        <dbReference type="ARBA" id="ARBA00022917"/>
    </source>
</evidence>
<reference evidence="14" key="1">
    <citation type="journal article" date="2024" name="Int. J. Syst. Evol. Microbiol.">
        <title>Methylomarinovum tepidoasis sp. nov., a moderately thermophilic methanotroph of the family Methylothermaceae isolated from a deep-sea hydrothermal field.</title>
        <authorList>
            <person name="Hirayama H."/>
            <person name="Takaki Y."/>
            <person name="Abe M."/>
            <person name="Miyazaki M."/>
            <person name="Uematsu K."/>
            <person name="Matsui Y."/>
            <person name="Takai K."/>
        </authorList>
    </citation>
    <scope>NUCLEOTIDE SEQUENCE [LARGE SCALE GENOMIC DNA]</scope>
    <source>
        <strain evidence="14">IN45</strain>
    </source>
</reference>
<dbReference type="GO" id="GO:0005829">
    <property type="term" value="C:cytosol"/>
    <property type="evidence" value="ECO:0007669"/>
    <property type="project" value="TreeGrafter"/>
</dbReference>
<dbReference type="InterPro" id="IPR006194">
    <property type="entry name" value="Gly-tRNA-synth_heterodimer"/>
</dbReference>
<evidence type="ECO:0000259" key="12">
    <source>
        <dbReference type="SMART" id="SM00836"/>
    </source>
</evidence>
<dbReference type="GO" id="GO:0005524">
    <property type="term" value="F:ATP binding"/>
    <property type="evidence" value="ECO:0007669"/>
    <property type="project" value="UniProtKB-UniRule"/>
</dbReference>
<dbReference type="InterPro" id="IPR015944">
    <property type="entry name" value="Gly-tRNA-synth_bsu"/>
</dbReference>
<dbReference type="GO" id="GO:0004820">
    <property type="term" value="F:glycine-tRNA ligase activity"/>
    <property type="evidence" value="ECO:0007669"/>
    <property type="project" value="UniProtKB-UniRule"/>
</dbReference>
<evidence type="ECO:0000313" key="13">
    <source>
        <dbReference type="EMBL" id="BCX87932.1"/>
    </source>
</evidence>
<dbReference type="EMBL" id="AP024718">
    <property type="protein sequence ID" value="BCX87932.1"/>
    <property type="molecule type" value="Genomic_DNA"/>
</dbReference>
<sequence>MNTRDLLFELGTEELPPKALHRLMTALRDETASRLEQADLAFTTIDAYAAPRRLALLVHDLAERQPDKTVERRGPALKAAFDADGKPTPAALGFAKSCGVAVEDLETLENAKGAWLLCRIHQPGKAAAELIPDILRQVLATLPIPKRMRWGAGEAEFVRPVHWAVLLFGEAVIETEMLGVATGNATRGHRFHCPWPLTVTQPDHYAQLLLGEGRVIADFGERREHIRQQAEKLAREHGGCAHIDPNLLDEVTALVEWPVGLVGAFEERFLELPKEVLITVMQSHQKYFPVLDSSGALLPRFVTFANLDSRNPDTVRAGNERVIRPRLSDAEFFWNQDRKIPLERRLDKLAGIIFQKRLGTLLDKTRRLEKLAEWLAPHVGADPAKARRAARLAKTDLVTDMVGEFPELQGIMGRYYAQAQGEDPEVAAALEEQYLPRFAGDRLPKTPAGRTLALADKLDTLVGIFSIGQVPTGTKDPYALRRAALGIIRIVIEGGLELDLKQILGETANLYRHDFDPEATTAQVFDFILERLRGYLAERGFRPDEFEAVAAVAPAGLLDFLRRIEAVHAFRRLPEAEALAAANKRIRNILRQAQLPLDQAGNPDPGRFDTEAEQALYRELLAARTDVEPLLAKHDYTAALKRLARLRDAVDAFFDQVMVMVEDAQVRRNRLDLLAQVARLFLRIADISRLQG</sequence>
<dbReference type="GO" id="GO:0006426">
    <property type="term" value="P:glycyl-tRNA aminoacylation"/>
    <property type="evidence" value="ECO:0007669"/>
    <property type="project" value="UniProtKB-UniRule"/>
</dbReference>
<organism evidence="13 14">
    <name type="scientific">Methylomarinovum tepidoasis</name>
    <dbReference type="NCBI Taxonomy" id="2840183"/>
    <lineage>
        <taxon>Bacteria</taxon>
        <taxon>Pseudomonadati</taxon>
        <taxon>Pseudomonadota</taxon>
        <taxon>Gammaproteobacteria</taxon>
        <taxon>Methylococcales</taxon>
        <taxon>Methylothermaceae</taxon>
        <taxon>Methylomarinovum</taxon>
    </lineage>
</organism>
<evidence type="ECO:0000313" key="14">
    <source>
        <dbReference type="Proteomes" id="UP001321450"/>
    </source>
</evidence>
<evidence type="ECO:0000256" key="2">
    <source>
        <dbReference type="ARBA" id="ARBA00008226"/>
    </source>
</evidence>
<name>A0AAU9C7Z7_9GAMM</name>
<dbReference type="SMART" id="SM00836">
    <property type="entry name" value="DALR_1"/>
    <property type="match status" value="1"/>
</dbReference>
<evidence type="ECO:0000256" key="5">
    <source>
        <dbReference type="ARBA" id="ARBA00022598"/>
    </source>
</evidence>
<evidence type="ECO:0000256" key="4">
    <source>
        <dbReference type="ARBA" id="ARBA00022490"/>
    </source>
</evidence>
<evidence type="ECO:0000256" key="10">
    <source>
        <dbReference type="ARBA" id="ARBA00047937"/>
    </source>
</evidence>
<evidence type="ECO:0000256" key="1">
    <source>
        <dbReference type="ARBA" id="ARBA00004496"/>
    </source>
</evidence>
<feature type="domain" description="DALR anticodon binding" evidence="12">
    <location>
        <begin position="585"/>
        <end position="690"/>
    </location>
</feature>
<keyword evidence="6 11" id="KW-0547">Nucleotide-binding</keyword>
<gene>
    <name evidence="11" type="primary">glyS</name>
    <name evidence="13" type="ORF">MIN45_P0299</name>
</gene>
<dbReference type="PANTHER" id="PTHR30075">
    <property type="entry name" value="GLYCYL-TRNA SYNTHETASE"/>
    <property type="match status" value="1"/>
</dbReference>
<keyword evidence="8 11" id="KW-0648">Protein biosynthesis</keyword>
<comment type="similarity">
    <text evidence="2 11">Belongs to the class-II aminoacyl-tRNA synthetase family.</text>
</comment>
<dbReference type="PANTHER" id="PTHR30075:SF2">
    <property type="entry name" value="GLYCINE--TRNA LIGASE, CHLOROPLASTIC_MITOCHONDRIAL 2"/>
    <property type="match status" value="1"/>
</dbReference>
<dbReference type="SUPFAM" id="SSF109604">
    <property type="entry name" value="HD-domain/PDEase-like"/>
    <property type="match status" value="1"/>
</dbReference>
<accession>A0AAU9C7Z7</accession>
<dbReference type="Pfam" id="PF02092">
    <property type="entry name" value="tRNA_synt_2f"/>
    <property type="match status" value="1"/>
</dbReference>
<proteinExistence type="inferred from homology"/>
<dbReference type="RefSeq" id="WP_286292937.1">
    <property type="nucleotide sequence ID" value="NZ_AP024718.1"/>
</dbReference>
<dbReference type="Pfam" id="PF05746">
    <property type="entry name" value="DALR_1"/>
    <property type="match status" value="1"/>
</dbReference>
<dbReference type="KEGG" id="meiy:MIN45_P0299"/>
<evidence type="ECO:0000256" key="9">
    <source>
        <dbReference type="ARBA" id="ARBA00023146"/>
    </source>
</evidence>
<comment type="catalytic activity">
    <reaction evidence="10 11">
        <text>tRNA(Gly) + glycine + ATP = glycyl-tRNA(Gly) + AMP + diphosphate</text>
        <dbReference type="Rhea" id="RHEA:16013"/>
        <dbReference type="Rhea" id="RHEA-COMP:9664"/>
        <dbReference type="Rhea" id="RHEA-COMP:9683"/>
        <dbReference type="ChEBI" id="CHEBI:30616"/>
        <dbReference type="ChEBI" id="CHEBI:33019"/>
        <dbReference type="ChEBI" id="CHEBI:57305"/>
        <dbReference type="ChEBI" id="CHEBI:78442"/>
        <dbReference type="ChEBI" id="CHEBI:78522"/>
        <dbReference type="ChEBI" id="CHEBI:456215"/>
        <dbReference type="EC" id="6.1.1.14"/>
    </reaction>
</comment>
<evidence type="ECO:0000256" key="3">
    <source>
        <dbReference type="ARBA" id="ARBA00011209"/>
    </source>
</evidence>
<dbReference type="NCBIfam" id="TIGR00211">
    <property type="entry name" value="glyS"/>
    <property type="match status" value="1"/>
</dbReference>
<evidence type="ECO:0000256" key="11">
    <source>
        <dbReference type="HAMAP-Rule" id="MF_00255"/>
    </source>
</evidence>
<dbReference type="PROSITE" id="PS50861">
    <property type="entry name" value="AA_TRNA_LIGASE_II_GLYAB"/>
    <property type="match status" value="1"/>
</dbReference>
<keyword evidence="9 11" id="KW-0030">Aminoacyl-tRNA synthetase</keyword>
<keyword evidence="5 11" id="KW-0436">Ligase</keyword>
<dbReference type="Gene3D" id="1.10.730.10">
    <property type="entry name" value="Isoleucyl-tRNA Synthetase, Domain 1"/>
    <property type="match status" value="1"/>
</dbReference>
<evidence type="ECO:0000256" key="6">
    <source>
        <dbReference type="ARBA" id="ARBA00022741"/>
    </source>
</evidence>
<keyword evidence="4 11" id="KW-0963">Cytoplasm</keyword>
<dbReference type="AlphaFoldDB" id="A0AAU9C7Z7"/>
<dbReference type="PRINTS" id="PR01045">
    <property type="entry name" value="TRNASYNTHGB"/>
</dbReference>
<protein>
    <recommendedName>
        <fullName evidence="11">Glycine--tRNA ligase beta subunit</fullName>
        <ecNumber evidence="11">6.1.1.14</ecNumber>
    </recommendedName>
    <alternativeName>
        <fullName evidence="11">Glycyl-tRNA synthetase beta subunit</fullName>
        <shortName evidence="11">GlyRS</shortName>
    </alternativeName>
</protein>
<comment type="subunit">
    <text evidence="3 11">Tetramer of two alpha and two beta subunits.</text>
</comment>
<dbReference type="GO" id="GO:0006420">
    <property type="term" value="P:arginyl-tRNA aminoacylation"/>
    <property type="evidence" value="ECO:0007669"/>
    <property type="project" value="InterPro"/>
</dbReference>
<evidence type="ECO:0000256" key="7">
    <source>
        <dbReference type="ARBA" id="ARBA00022840"/>
    </source>
</evidence>
<dbReference type="GO" id="GO:0004814">
    <property type="term" value="F:arginine-tRNA ligase activity"/>
    <property type="evidence" value="ECO:0007669"/>
    <property type="project" value="InterPro"/>
</dbReference>
<dbReference type="EC" id="6.1.1.14" evidence="11"/>
<keyword evidence="7 11" id="KW-0067">ATP-binding</keyword>
<dbReference type="InterPro" id="IPR008909">
    <property type="entry name" value="DALR_anticod-bd"/>
</dbReference>
<dbReference type="Proteomes" id="UP001321450">
    <property type="component" value="Chromosome"/>
</dbReference>
<dbReference type="HAMAP" id="MF_00255">
    <property type="entry name" value="Gly_tRNA_synth_beta"/>
    <property type="match status" value="1"/>
</dbReference>